<dbReference type="Proteomes" id="UP001596166">
    <property type="component" value="Unassembled WGS sequence"/>
</dbReference>
<evidence type="ECO:0000313" key="3">
    <source>
        <dbReference type="Proteomes" id="UP001596166"/>
    </source>
</evidence>
<comment type="caution">
    <text evidence="2">The sequence shown here is derived from an EMBL/GenBank/DDBJ whole genome shotgun (WGS) entry which is preliminary data.</text>
</comment>
<proteinExistence type="predicted"/>
<reference evidence="3" key="1">
    <citation type="journal article" date="2019" name="Int. J. Syst. Evol. Microbiol.">
        <title>The Global Catalogue of Microorganisms (GCM) 10K type strain sequencing project: providing services to taxonomists for standard genome sequencing and annotation.</title>
        <authorList>
            <consortium name="The Broad Institute Genomics Platform"/>
            <consortium name="The Broad Institute Genome Sequencing Center for Infectious Disease"/>
            <person name="Wu L."/>
            <person name="Ma J."/>
        </authorList>
    </citation>
    <scope>NUCLEOTIDE SEQUENCE [LARGE SCALE GENOMIC DNA]</scope>
    <source>
        <strain evidence="3">CCUG 58760</strain>
    </source>
</reference>
<name>A0ABW0GBA2_9PROT</name>
<sequence>MNKDRRKRLAEAAELLEQALAVISEVKDEEQEAFDNLPESFQQGERGQTMEEAISNLDDIHIAIEEARDTIAGIAGGA</sequence>
<dbReference type="RefSeq" id="WP_376997826.1">
    <property type="nucleotide sequence ID" value="NZ_JBHSLC010000081.1"/>
</dbReference>
<dbReference type="EMBL" id="JBHSLC010000081">
    <property type="protein sequence ID" value="MFC5358132.1"/>
    <property type="molecule type" value="Genomic_DNA"/>
</dbReference>
<keyword evidence="1" id="KW-0175">Coiled coil</keyword>
<evidence type="ECO:0000256" key="1">
    <source>
        <dbReference type="SAM" id="Coils"/>
    </source>
</evidence>
<accession>A0ABW0GBA2</accession>
<keyword evidence="3" id="KW-1185">Reference proteome</keyword>
<evidence type="ECO:0000313" key="2">
    <source>
        <dbReference type="EMBL" id="MFC5358132.1"/>
    </source>
</evidence>
<gene>
    <name evidence="2" type="ORF">ACFPMG_24400</name>
</gene>
<organism evidence="2 3">
    <name type="scientific">Azospirillum himalayense</name>
    <dbReference type="NCBI Taxonomy" id="654847"/>
    <lineage>
        <taxon>Bacteria</taxon>
        <taxon>Pseudomonadati</taxon>
        <taxon>Pseudomonadota</taxon>
        <taxon>Alphaproteobacteria</taxon>
        <taxon>Rhodospirillales</taxon>
        <taxon>Azospirillaceae</taxon>
        <taxon>Azospirillum</taxon>
    </lineage>
</organism>
<feature type="coiled-coil region" evidence="1">
    <location>
        <begin position="9"/>
        <end position="70"/>
    </location>
</feature>
<protein>
    <submittedName>
        <fullName evidence="2">Uncharacterized protein</fullName>
    </submittedName>
</protein>